<dbReference type="InterPro" id="IPR050250">
    <property type="entry name" value="Macrolide_Exporter_MacB"/>
</dbReference>
<keyword evidence="2" id="KW-1003">Cell membrane</keyword>
<gene>
    <name evidence="10" type="ordered locus">Oter_1852</name>
</gene>
<keyword evidence="5 7" id="KW-0472">Membrane</keyword>
<dbReference type="NCBIfam" id="NF038403">
    <property type="entry name" value="perm_prefix_1"/>
    <property type="match status" value="1"/>
</dbReference>
<evidence type="ECO:0000256" key="6">
    <source>
        <dbReference type="ARBA" id="ARBA00038076"/>
    </source>
</evidence>
<dbReference type="Pfam" id="PF02687">
    <property type="entry name" value="FtsX"/>
    <property type="match status" value="2"/>
</dbReference>
<accession>B1ZX24</accession>
<feature type="domain" description="ABC3 transporter permease C-terminal" evidence="8">
    <location>
        <begin position="349"/>
        <end position="463"/>
    </location>
</feature>
<evidence type="ECO:0000256" key="5">
    <source>
        <dbReference type="ARBA" id="ARBA00023136"/>
    </source>
</evidence>
<dbReference type="EMBL" id="CP001032">
    <property type="protein sequence ID" value="ACB75135.1"/>
    <property type="molecule type" value="Genomic_DNA"/>
</dbReference>
<dbReference type="GO" id="GO:0022857">
    <property type="term" value="F:transmembrane transporter activity"/>
    <property type="evidence" value="ECO:0007669"/>
    <property type="project" value="TreeGrafter"/>
</dbReference>
<feature type="domain" description="MacB-like periplasmic core" evidence="9">
    <location>
        <begin position="544"/>
        <end position="687"/>
    </location>
</feature>
<reference evidence="10 11" key="1">
    <citation type="journal article" date="2011" name="J. Bacteriol.">
        <title>Genome sequence of the verrucomicrobium Opitutus terrae PB90-1, an abundant inhabitant of rice paddy soil ecosystems.</title>
        <authorList>
            <person name="van Passel M.W."/>
            <person name="Kant R."/>
            <person name="Palva A."/>
            <person name="Copeland A."/>
            <person name="Lucas S."/>
            <person name="Lapidus A."/>
            <person name="Glavina del Rio T."/>
            <person name="Pitluck S."/>
            <person name="Goltsman E."/>
            <person name="Clum A."/>
            <person name="Sun H."/>
            <person name="Schmutz J."/>
            <person name="Larimer F.W."/>
            <person name="Land M.L."/>
            <person name="Hauser L."/>
            <person name="Kyrpides N."/>
            <person name="Mikhailova N."/>
            <person name="Richardson P.P."/>
            <person name="Janssen P.H."/>
            <person name="de Vos W.M."/>
            <person name="Smidt H."/>
        </authorList>
    </citation>
    <scope>NUCLEOTIDE SEQUENCE [LARGE SCALE GENOMIC DNA]</scope>
    <source>
        <strain evidence="11">DSM 11246 / JCM 15787 / PB90-1</strain>
    </source>
</reference>
<dbReference type="NCBIfam" id="TIGR03434">
    <property type="entry name" value="ADOP"/>
    <property type="match status" value="1"/>
</dbReference>
<feature type="domain" description="MacB-like periplasmic core" evidence="9">
    <location>
        <begin position="93"/>
        <end position="308"/>
    </location>
</feature>
<dbReference type="InterPro" id="IPR047928">
    <property type="entry name" value="Perm_prefix_1"/>
</dbReference>
<evidence type="ECO:0000313" key="10">
    <source>
        <dbReference type="EMBL" id="ACB75135.1"/>
    </source>
</evidence>
<comment type="subcellular location">
    <subcellularLocation>
        <location evidence="1">Cell membrane</location>
        <topology evidence="1">Multi-pass membrane protein</topology>
    </subcellularLocation>
</comment>
<dbReference type="PANTHER" id="PTHR30572">
    <property type="entry name" value="MEMBRANE COMPONENT OF TRANSPORTER-RELATED"/>
    <property type="match status" value="1"/>
</dbReference>
<dbReference type="PANTHER" id="PTHR30572:SF4">
    <property type="entry name" value="ABC TRANSPORTER PERMEASE YTRF"/>
    <property type="match status" value="1"/>
</dbReference>
<keyword evidence="4 7" id="KW-1133">Transmembrane helix</keyword>
<dbReference type="Pfam" id="PF12704">
    <property type="entry name" value="MacB_PCD"/>
    <property type="match status" value="2"/>
</dbReference>
<organism evidence="10 11">
    <name type="scientific">Opitutus terrae (strain DSM 11246 / JCM 15787 / PB90-1)</name>
    <dbReference type="NCBI Taxonomy" id="452637"/>
    <lineage>
        <taxon>Bacteria</taxon>
        <taxon>Pseudomonadati</taxon>
        <taxon>Verrucomicrobiota</taxon>
        <taxon>Opitutia</taxon>
        <taxon>Opitutales</taxon>
        <taxon>Opitutaceae</taxon>
        <taxon>Opitutus</taxon>
    </lineage>
</organism>
<feature type="transmembrane region" description="Helical" evidence="7">
    <location>
        <begin position="798"/>
        <end position="821"/>
    </location>
</feature>
<feature type="transmembrane region" description="Helical" evidence="7">
    <location>
        <begin position="437"/>
        <end position="463"/>
    </location>
</feature>
<evidence type="ECO:0000256" key="4">
    <source>
        <dbReference type="ARBA" id="ARBA00022989"/>
    </source>
</evidence>
<dbReference type="RefSeq" id="WP_012374672.1">
    <property type="nucleotide sequence ID" value="NC_010571.1"/>
</dbReference>
<proteinExistence type="inferred from homology"/>
<dbReference type="InterPro" id="IPR017800">
    <property type="entry name" value="ADOP"/>
</dbReference>
<dbReference type="HOGENOM" id="CLU_009433_1_0_0"/>
<evidence type="ECO:0000256" key="7">
    <source>
        <dbReference type="SAM" id="Phobius"/>
    </source>
</evidence>
<dbReference type="InterPro" id="IPR003838">
    <property type="entry name" value="ABC3_permease_C"/>
</dbReference>
<dbReference type="KEGG" id="ote:Oter_1852"/>
<feature type="transmembrane region" description="Helical" evidence="7">
    <location>
        <begin position="92"/>
        <end position="114"/>
    </location>
</feature>
<dbReference type="Proteomes" id="UP000007013">
    <property type="component" value="Chromosome"/>
</dbReference>
<evidence type="ECO:0000313" key="11">
    <source>
        <dbReference type="Proteomes" id="UP000007013"/>
    </source>
</evidence>
<evidence type="ECO:0000256" key="1">
    <source>
        <dbReference type="ARBA" id="ARBA00004651"/>
    </source>
</evidence>
<evidence type="ECO:0000256" key="2">
    <source>
        <dbReference type="ARBA" id="ARBA00022475"/>
    </source>
</evidence>
<feature type="transmembrane region" description="Helical" evidence="7">
    <location>
        <begin position="833"/>
        <end position="852"/>
    </location>
</feature>
<feature type="domain" description="ABC3 transporter permease C-terminal" evidence="8">
    <location>
        <begin position="749"/>
        <end position="862"/>
    </location>
</feature>
<feature type="transmembrane region" description="Helical" evidence="7">
    <location>
        <begin position="398"/>
        <end position="417"/>
    </location>
</feature>
<keyword evidence="3 7" id="KW-0812">Transmembrane</keyword>
<dbReference type="OrthoDB" id="127329at2"/>
<sequence length="869" mass="94892">MNLFDRFVALFRPGRLDREMTAEIAEHLERETQQNLARGMPSDEARFAALRAFGGVEQIKERERDARGFFWLEQLAQDLRYALRMLRRDSGFTATVVLTLALGIGGCTAVFSLVNHILLRALPYDEPQNLVHLWEDASGKGTGRNIVAGGQFGDWRAQATTLESIAAIRRESMNLTGLGEPERLAITKVSASYLRTLRVRPALGRDFQPDEDQPGKGNVAILSHRLWQQSFASDPQVVGREILLDSESYTVVGVLASDPPLPYEGDVLLPFVFGTQPWHHVRGDHRLRVIGRIKPGVTIDRVRTEFNAITDRLRPLYPSWKKHWGTLVVPLHEQSVEAVRLQLWVLFGAVGFVLLIACANVAGLLLARMSSRRREVALRVALGAGRGRVLRQLLTESVLLSALGGGAGLLVSFWATASLTRLGQNALGPSLELGLDIWTLGFATGVSVATGILFGLAPALHLADAGMSQGLKLDGNVAGGRRQSRLRRGLIVAEVALALTLLVGASLLMTTLWRLHKVPPGFEPHGVLAMDISIDPRKFADTDRRTRFVRQILERLESLAEVEAVAASTSVPMSGFSDTALRAEYQPERDEVYVHTDRSFASPGFFRALRIPLLQGREFTPRDEAKDAPPVVILSASLARKVFPDRDPIGQAVRMQGEHFEVVGVVGDVRQRGLDHPMSEYVYQPDASAWGACTLLVRTAVPPLAAAETCRRVILQVDADQPVANIRTLESVITTRDAPRRLMLILLSVFAGTAVLLVAVGLYGLIAFGVVQRTREIGIRMALGAGRRHVLSGVMREGLVLAIVGVVCGLAAACGLSQLLVGLLFRVTPTDPFVLGGVALLLLLIAAFACWLPARRAATINPIEALRCE</sequence>
<evidence type="ECO:0000259" key="9">
    <source>
        <dbReference type="Pfam" id="PF12704"/>
    </source>
</evidence>
<feature type="transmembrane region" description="Helical" evidence="7">
    <location>
        <begin position="742"/>
        <end position="771"/>
    </location>
</feature>
<name>B1ZX24_OPITP</name>
<feature type="transmembrane region" description="Helical" evidence="7">
    <location>
        <begin position="490"/>
        <end position="513"/>
    </location>
</feature>
<dbReference type="GO" id="GO:0005886">
    <property type="term" value="C:plasma membrane"/>
    <property type="evidence" value="ECO:0007669"/>
    <property type="project" value="UniProtKB-SubCell"/>
</dbReference>
<dbReference type="eggNOG" id="COG0577">
    <property type="taxonomic scope" value="Bacteria"/>
</dbReference>
<comment type="similarity">
    <text evidence="6">Belongs to the ABC-4 integral membrane protein family.</text>
</comment>
<evidence type="ECO:0000259" key="8">
    <source>
        <dbReference type="Pfam" id="PF02687"/>
    </source>
</evidence>
<keyword evidence="11" id="KW-1185">Reference proteome</keyword>
<protein>
    <submittedName>
        <fullName evidence="10">Permease</fullName>
    </submittedName>
</protein>
<dbReference type="InterPro" id="IPR025857">
    <property type="entry name" value="MacB_PCD"/>
</dbReference>
<dbReference type="STRING" id="452637.Oter_1852"/>
<feature type="transmembrane region" description="Helical" evidence="7">
    <location>
        <begin position="343"/>
        <end position="367"/>
    </location>
</feature>
<evidence type="ECO:0000256" key="3">
    <source>
        <dbReference type="ARBA" id="ARBA00022692"/>
    </source>
</evidence>
<dbReference type="AlphaFoldDB" id="B1ZX24"/>